<evidence type="ECO:0000256" key="2">
    <source>
        <dbReference type="PROSITE-ProRule" id="PRU00169"/>
    </source>
</evidence>
<keyword evidence="4" id="KW-0238">DNA-binding</keyword>
<dbReference type="SMART" id="SM00448">
    <property type="entry name" value="REC"/>
    <property type="match status" value="1"/>
</dbReference>
<dbReference type="CDD" id="cd17546">
    <property type="entry name" value="REC_hyHK_CKI1_RcsC-like"/>
    <property type="match status" value="1"/>
</dbReference>
<dbReference type="STRING" id="596152.DesU5LDRAFT_0925"/>
<protein>
    <submittedName>
        <fullName evidence="4">Response regulator with CheY-like receiver, AAA-type ATPase, and DNA-binding domains</fullName>
    </submittedName>
</protein>
<dbReference type="PANTHER" id="PTHR44591">
    <property type="entry name" value="STRESS RESPONSE REGULATOR PROTEIN 1"/>
    <property type="match status" value="1"/>
</dbReference>
<evidence type="ECO:0000256" key="1">
    <source>
        <dbReference type="ARBA" id="ARBA00022553"/>
    </source>
</evidence>
<dbReference type="eggNOG" id="COG0784">
    <property type="taxonomic scope" value="Bacteria"/>
</dbReference>
<dbReference type="PROSITE" id="PS50110">
    <property type="entry name" value="RESPONSE_REGULATORY"/>
    <property type="match status" value="1"/>
</dbReference>
<gene>
    <name evidence="4" type="ORF">DesU5LDRAFT_0925</name>
</gene>
<dbReference type="SUPFAM" id="SSF52172">
    <property type="entry name" value="CheY-like"/>
    <property type="match status" value="1"/>
</dbReference>
<evidence type="ECO:0000313" key="4">
    <source>
        <dbReference type="EMBL" id="EIG52626.1"/>
    </source>
</evidence>
<reference evidence="4" key="1">
    <citation type="submission" date="2011-11" db="EMBL/GenBank/DDBJ databases">
        <title>Improved High-Quality Draft sequence of Desulfovibrio sp. U5L.</title>
        <authorList>
            <consortium name="US DOE Joint Genome Institute"/>
            <person name="Lucas S."/>
            <person name="Han J."/>
            <person name="Lapidus A."/>
            <person name="Cheng J.-F."/>
            <person name="Goodwin L."/>
            <person name="Pitluck S."/>
            <person name="Peters L."/>
            <person name="Ovchinnikova G."/>
            <person name="Held B."/>
            <person name="Detter J.C."/>
            <person name="Han C."/>
            <person name="Tapia R."/>
            <person name="Land M."/>
            <person name="Hauser L."/>
            <person name="Kyrpides N."/>
            <person name="Ivanova N."/>
            <person name="Pagani I."/>
            <person name="Gabster J."/>
            <person name="Walker C."/>
            <person name="Stolyar S."/>
            <person name="Stahl D."/>
            <person name="Arkin A."/>
            <person name="Dehal P."/>
            <person name="Hazen T."/>
            <person name="Woyke T."/>
        </authorList>
    </citation>
    <scope>NUCLEOTIDE SEQUENCE [LARGE SCALE GENOMIC DNA]</scope>
    <source>
        <strain evidence="4">U5L</strain>
    </source>
</reference>
<dbReference type="GO" id="GO:0000160">
    <property type="term" value="P:phosphorelay signal transduction system"/>
    <property type="evidence" value="ECO:0007669"/>
    <property type="project" value="InterPro"/>
</dbReference>
<keyword evidence="1 2" id="KW-0597">Phosphoprotein</keyword>
<dbReference type="GO" id="GO:0003677">
    <property type="term" value="F:DNA binding"/>
    <property type="evidence" value="ECO:0007669"/>
    <property type="project" value="UniProtKB-KW"/>
</dbReference>
<dbReference type="InterPro" id="IPR011006">
    <property type="entry name" value="CheY-like_superfamily"/>
</dbReference>
<feature type="domain" description="Response regulatory" evidence="3">
    <location>
        <begin position="3"/>
        <end position="120"/>
    </location>
</feature>
<dbReference type="InterPro" id="IPR001789">
    <property type="entry name" value="Sig_transdc_resp-reg_receiver"/>
</dbReference>
<dbReference type="OrthoDB" id="9794815at2"/>
<dbReference type="Pfam" id="PF00072">
    <property type="entry name" value="Response_reg"/>
    <property type="match status" value="1"/>
</dbReference>
<sequence length="123" mass="12746">MARILVVDDAAITRTMLRDVLEKAGHTVVEAADGDAALAVFRDAPAQAAFVDIFMPGKEGLATIRELLELSPGLPIVAISAGSTFTDTETLGWAKSYGAAHTLAKPLKAAAVLDTLRQALGGS</sequence>
<name>I2PYM0_9BACT</name>
<dbReference type="Gene3D" id="3.40.50.2300">
    <property type="match status" value="1"/>
</dbReference>
<dbReference type="HOGENOM" id="CLU_000445_69_8_7"/>
<evidence type="ECO:0000259" key="3">
    <source>
        <dbReference type="PROSITE" id="PS50110"/>
    </source>
</evidence>
<dbReference type="PANTHER" id="PTHR44591:SF23">
    <property type="entry name" value="CHEY SUBFAMILY"/>
    <property type="match status" value="1"/>
</dbReference>
<accession>I2PYM0</accession>
<organism evidence="4">
    <name type="scientific">Desulfovibrio sp. U5L</name>
    <dbReference type="NCBI Taxonomy" id="596152"/>
    <lineage>
        <taxon>Bacteria</taxon>
        <taxon>Pseudomonadati</taxon>
        <taxon>Thermodesulfobacteriota</taxon>
        <taxon>Desulfovibrionia</taxon>
        <taxon>Desulfovibrionales</taxon>
        <taxon>Desulfovibrionaceae</taxon>
        <taxon>Desulfovibrio</taxon>
    </lineage>
</organism>
<proteinExistence type="predicted"/>
<dbReference type="EMBL" id="JH600068">
    <property type="protein sequence ID" value="EIG52626.1"/>
    <property type="molecule type" value="Genomic_DNA"/>
</dbReference>
<dbReference type="InterPro" id="IPR050595">
    <property type="entry name" value="Bact_response_regulator"/>
</dbReference>
<feature type="modified residue" description="4-aspartylphosphate" evidence="2">
    <location>
        <position position="52"/>
    </location>
</feature>
<dbReference type="AlphaFoldDB" id="I2PYM0"/>